<protein>
    <recommendedName>
        <fullName evidence="4">RING-type domain-containing protein</fullName>
    </recommendedName>
</protein>
<dbReference type="SMART" id="SM01197">
    <property type="entry name" value="FANCL_C"/>
    <property type="match status" value="1"/>
</dbReference>
<dbReference type="PANTHER" id="PTHR45676">
    <property type="entry name" value="RING-H2 FINGER PROTEIN ATL51-RELATED"/>
    <property type="match status" value="1"/>
</dbReference>
<feature type="transmembrane region" description="Helical" evidence="3">
    <location>
        <begin position="34"/>
        <end position="55"/>
    </location>
</feature>
<evidence type="ECO:0000313" key="5">
    <source>
        <dbReference type="EMBL" id="KAK4759483.1"/>
    </source>
</evidence>
<dbReference type="EMBL" id="JAXIOK010000011">
    <property type="protein sequence ID" value="KAK4759483.1"/>
    <property type="molecule type" value="Genomic_DNA"/>
</dbReference>
<evidence type="ECO:0000313" key="6">
    <source>
        <dbReference type="Proteomes" id="UP001345219"/>
    </source>
</evidence>
<name>A0AAN7Q4Y7_9MYRT</name>
<dbReference type="Proteomes" id="UP001345219">
    <property type="component" value="Chromosome 17"/>
</dbReference>
<keyword evidence="3" id="KW-1133">Transmembrane helix</keyword>
<evidence type="ECO:0000256" key="1">
    <source>
        <dbReference type="PROSITE-ProRule" id="PRU00175"/>
    </source>
</evidence>
<dbReference type="SMART" id="SM00184">
    <property type="entry name" value="RING"/>
    <property type="match status" value="1"/>
</dbReference>
<dbReference type="SUPFAM" id="SSF57850">
    <property type="entry name" value="RING/U-box"/>
    <property type="match status" value="1"/>
</dbReference>
<dbReference type="GO" id="GO:0008270">
    <property type="term" value="F:zinc ion binding"/>
    <property type="evidence" value="ECO:0007669"/>
    <property type="project" value="UniProtKB-KW"/>
</dbReference>
<accession>A0AAN7Q4Y7</accession>
<dbReference type="Gene3D" id="3.30.40.10">
    <property type="entry name" value="Zinc/RING finger domain, C3HC4 (zinc finger)"/>
    <property type="match status" value="1"/>
</dbReference>
<evidence type="ECO:0000259" key="4">
    <source>
        <dbReference type="PROSITE" id="PS50089"/>
    </source>
</evidence>
<dbReference type="AlphaFoldDB" id="A0AAN7Q4Y7"/>
<keyword evidence="3" id="KW-0472">Membrane</keyword>
<proteinExistence type="predicted"/>
<dbReference type="GO" id="GO:0016567">
    <property type="term" value="P:protein ubiquitination"/>
    <property type="evidence" value="ECO:0007669"/>
    <property type="project" value="TreeGrafter"/>
</dbReference>
<keyword evidence="1" id="KW-0479">Metal-binding</keyword>
<dbReference type="Pfam" id="PF13639">
    <property type="entry name" value="zf-RING_2"/>
    <property type="match status" value="1"/>
</dbReference>
<comment type="caution">
    <text evidence="5">The sequence shown here is derived from an EMBL/GenBank/DDBJ whole genome shotgun (WGS) entry which is preliminary data.</text>
</comment>
<gene>
    <name evidence="5" type="ORF">SAY87_022614</name>
</gene>
<feature type="domain" description="RING-type" evidence="4">
    <location>
        <begin position="98"/>
        <end position="140"/>
    </location>
</feature>
<keyword evidence="6" id="KW-1185">Reference proteome</keyword>
<keyword evidence="3" id="KW-0812">Transmembrane</keyword>
<dbReference type="InterPro" id="IPR013083">
    <property type="entry name" value="Znf_RING/FYVE/PHD"/>
</dbReference>
<dbReference type="PROSITE" id="PS50089">
    <property type="entry name" value="ZF_RING_2"/>
    <property type="match status" value="1"/>
</dbReference>
<dbReference type="CDD" id="cd16454">
    <property type="entry name" value="RING-H2_PA-TM-RING"/>
    <property type="match status" value="1"/>
</dbReference>
<dbReference type="InterPro" id="IPR001841">
    <property type="entry name" value="Znf_RING"/>
</dbReference>
<keyword evidence="1" id="KW-0862">Zinc</keyword>
<feature type="region of interest" description="Disordered" evidence="2">
    <location>
        <begin position="60"/>
        <end position="89"/>
    </location>
</feature>
<evidence type="ECO:0000256" key="3">
    <source>
        <dbReference type="SAM" id="Phobius"/>
    </source>
</evidence>
<dbReference type="PANTHER" id="PTHR45676:SF88">
    <property type="entry name" value="RING-H2 FINGER PROTEIN ATL33"/>
    <property type="match status" value="1"/>
</dbReference>
<organism evidence="5 6">
    <name type="scientific">Trapa incisa</name>
    <dbReference type="NCBI Taxonomy" id="236973"/>
    <lineage>
        <taxon>Eukaryota</taxon>
        <taxon>Viridiplantae</taxon>
        <taxon>Streptophyta</taxon>
        <taxon>Embryophyta</taxon>
        <taxon>Tracheophyta</taxon>
        <taxon>Spermatophyta</taxon>
        <taxon>Magnoliopsida</taxon>
        <taxon>eudicotyledons</taxon>
        <taxon>Gunneridae</taxon>
        <taxon>Pentapetalae</taxon>
        <taxon>rosids</taxon>
        <taxon>malvids</taxon>
        <taxon>Myrtales</taxon>
        <taxon>Lythraceae</taxon>
        <taxon>Trapa</taxon>
    </lineage>
</organism>
<sequence length="173" mass="18716">MEYAPVPAGLLIPPRPLLPFPPSDDDVDRSPLEFVIGITAVITIPVIIYFFIFSVKCPSSSRRDRGSFSEEPGCEAPVDPAEEAKAEVTPRKEAEGECSVCLSGFREGEEVKQLSACNHYFHAACIDPWLRSHANCPVCRAPIAVKRPPTSSDAPAGRDSDHLQGLLNASSLV</sequence>
<reference evidence="5 6" key="1">
    <citation type="journal article" date="2023" name="Hortic Res">
        <title>Pangenome of water caltrop reveals structural variations and asymmetric subgenome divergence after allopolyploidization.</title>
        <authorList>
            <person name="Zhang X."/>
            <person name="Chen Y."/>
            <person name="Wang L."/>
            <person name="Yuan Y."/>
            <person name="Fang M."/>
            <person name="Shi L."/>
            <person name="Lu R."/>
            <person name="Comes H.P."/>
            <person name="Ma Y."/>
            <person name="Chen Y."/>
            <person name="Huang G."/>
            <person name="Zhou Y."/>
            <person name="Zheng Z."/>
            <person name="Qiu Y."/>
        </authorList>
    </citation>
    <scope>NUCLEOTIDE SEQUENCE [LARGE SCALE GENOMIC DNA]</scope>
    <source>
        <tissue evidence="5">Roots</tissue>
    </source>
</reference>
<keyword evidence="1" id="KW-0863">Zinc-finger</keyword>
<evidence type="ECO:0000256" key="2">
    <source>
        <dbReference type="SAM" id="MobiDB-lite"/>
    </source>
</evidence>